<evidence type="ECO:0000256" key="2">
    <source>
        <dbReference type="ARBA" id="ARBA00020093"/>
    </source>
</evidence>
<evidence type="ECO:0000256" key="11">
    <source>
        <dbReference type="SAM" id="SignalP"/>
    </source>
</evidence>
<dbReference type="PROSITE" id="PS51133">
    <property type="entry name" value="ZF_TFIIS_2"/>
    <property type="match status" value="1"/>
</dbReference>
<reference evidence="13 14" key="1">
    <citation type="journal article" date="2005" name="Science">
        <title>The genome sequence of Trypanosoma cruzi, etiologic agent of Chagas disease.</title>
        <authorList>
            <person name="El-Sayed N.M."/>
            <person name="Myler P.J."/>
            <person name="Bartholomeu D.C."/>
            <person name="Nilsson D."/>
            <person name="Aggarwal G."/>
            <person name="Tran A.N."/>
            <person name="Ghedin E."/>
            <person name="Worthey E.A."/>
            <person name="Delcher A.L."/>
            <person name="Blandin G."/>
            <person name="Westenberger S.J."/>
            <person name="Caler E."/>
            <person name="Cerqueira G.C."/>
            <person name="Branche C."/>
            <person name="Haas B."/>
            <person name="Anupama A."/>
            <person name="Arner E."/>
            <person name="Aslund L."/>
            <person name="Attipoe P."/>
            <person name="Bontempi E."/>
            <person name="Bringaud F."/>
            <person name="Burton P."/>
            <person name="Cadag E."/>
            <person name="Campbell D.A."/>
            <person name="Carrington M."/>
            <person name="Crabtree J."/>
            <person name="Darban H."/>
            <person name="da Silveira J.F."/>
            <person name="de Jong P."/>
            <person name="Edwards K."/>
            <person name="Englund P.T."/>
            <person name="Fazelina G."/>
            <person name="Feldblyum T."/>
            <person name="Ferella M."/>
            <person name="Frasch A.C."/>
            <person name="Gull K."/>
            <person name="Horn D."/>
            <person name="Hou L."/>
            <person name="Huang Y."/>
            <person name="Kindlund E."/>
            <person name="Klingbeil M."/>
            <person name="Kluge S."/>
            <person name="Koo H."/>
            <person name="Lacerda D."/>
            <person name="Levin M.J."/>
            <person name="Lorenzi H."/>
            <person name="Louie T."/>
            <person name="Machado C.R."/>
            <person name="McCulloch R."/>
            <person name="McKenna A."/>
            <person name="Mizuno Y."/>
            <person name="Mottram J.C."/>
            <person name="Nelson S."/>
            <person name="Ochaya S."/>
            <person name="Osoegawa K."/>
            <person name="Pai G."/>
            <person name="Parsons M."/>
            <person name="Pentony M."/>
            <person name="Pettersson U."/>
            <person name="Pop M."/>
            <person name="Ramirez J.L."/>
            <person name="Rinta J."/>
            <person name="Robertson L."/>
            <person name="Salzberg S.L."/>
            <person name="Sanchez D.O."/>
            <person name="Seyler A."/>
            <person name="Sharma R."/>
            <person name="Shetty J."/>
            <person name="Simpson A.J."/>
            <person name="Sisk E."/>
            <person name="Tammi M.T."/>
            <person name="Tarleton R."/>
            <person name="Teixeira S."/>
            <person name="Van Aken S."/>
            <person name="Vogt C."/>
            <person name="Ward P.N."/>
            <person name="Wickstead B."/>
            <person name="Wortman J."/>
            <person name="White O."/>
            <person name="Fraser C.M."/>
            <person name="Stuart K.D."/>
            <person name="Andersson B."/>
        </authorList>
    </citation>
    <scope>NUCLEOTIDE SEQUENCE [LARGE SCALE GENOMIC DNA]</scope>
    <source>
        <strain evidence="13 14">CL Brener</strain>
    </source>
</reference>
<dbReference type="InterPro" id="IPR001529">
    <property type="entry name" value="Zn_ribbon_RPB9"/>
</dbReference>
<dbReference type="SMART" id="SM00440">
    <property type="entry name" value="ZnF_C2C2"/>
    <property type="match status" value="1"/>
</dbReference>
<dbReference type="GO" id="GO:0003899">
    <property type="term" value="F:DNA-directed RNA polymerase activity"/>
    <property type="evidence" value="ECO:0007669"/>
    <property type="project" value="InterPro"/>
</dbReference>
<keyword evidence="10" id="KW-0804">Transcription</keyword>
<dbReference type="InterPro" id="IPR034014">
    <property type="entry name" value="Zn_ribbon_RPC11_C"/>
</dbReference>
<dbReference type="SUPFAM" id="SSF57783">
    <property type="entry name" value="Zinc beta-ribbon"/>
    <property type="match status" value="1"/>
</dbReference>
<dbReference type="PANTHER" id="PTHR11239:SF12">
    <property type="entry name" value="DNA-DIRECTED RNA POLYMERASE III SUBUNIT RPC10"/>
    <property type="match status" value="1"/>
</dbReference>
<dbReference type="RefSeq" id="XP_811947.1">
    <property type="nucleotide sequence ID" value="XM_806854.1"/>
</dbReference>
<dbReference type="InParanoid" id="Q4DC35"/>
<evidence type="ECO:0000313" key="13">
    <source>
        <dbReference type="EMBL" id="EAN90096.1"/>
    </source>
</evidence>
<dbReference type="KEGG" id="tcr:511291.120"/>
<dbReference type="Pfam" id="PF02150">
    <property type="entry name" value="Zn_ribbon_RPB9"/>
    <property type="match status" value="1"/>
</dbReference>
<dbReference type="AlphaFoldDB" id="Q4DC35"/>
<evidence type="ECO:0000256" key="6">
    <source>
        <dbReference type="ARBA" id="ARBA00022833"/>
    </source>
</evidence>
<keyword evidence="7" id="KW-0539">Nucleus</keyword>
<feature type="signal peptide" evidence="11">
    <location>
        <begin position="1"/>
        <end position="24"/>
    </location>
</feature>
<proteinExistence type="inferred from homology"/>
<dbReference type="GeneID" id="3543016"/>
<feature type="chain" id="PRO_5004236252" description="DNA-directed RNA polymerase III subunit RPC10" evidence="11">
    <location>
        <begin position="25"/>
        <end position="167"/>
    </location>
</feature>
<keyword evidence="3 10" id="KW-0240">DNA-directed RNA polymerase</keyword>
<evidence type="ECO:0000259" key="12">
    <source>
        <dbReference type="PROSITE" id="PS51133"/>
    </source>
</evidence>
<keyword evidence="6" id="KW-0862">Zinc</keyword>
<dbReference type="Pfam" id="PF01096">
    <property type="entry name" value="Zn_ribbon_TFIIS"/>
    <property type="match status" value="1"/>
</dbReference>
<dbReference type="OMA" id="TISFECI"/>
<evidence type="ECO:0000256" key="1">
    <source>
        <dbReference type="ARBA" id="ARBA00004123"/>
    </source>
</evidence>
<dbReference type="GO" id="GO:0008270">
    <property type="term" value="F:zinc ion binding"/>
    <property type="evidence" value="ECO:0007669"/>
    <property type="project" value="UniProtKB-KW"/>
</dbReference>
<dbReference type="Proteomes" id="UP000002296">
    <property type="component" value="Unassembled WGS sequence"/>
</dbReference>
<evidence type="ECO:0000256" key="7">
    <source>
        <dbReference type="ARBA" id="ARBA00023242"/>
    </source>
</evidence>
<evidence type="ECO:0000256" key="3">
    <source>
        <dbReference type="ARBA" id="ARBA00022478"/>
    </source>
</evidence>
<dbReference type="InterPro" id="IPR001222">
    <property type="entry name" value="Znf_TFIIS"/>
</dbReference>
<evidence type="ECO:0000313" key="14">
    <source>
        <dbReference type="Proteomes" id="UP000002296"/>
    </source>
</evidence>
<keyword evidence="14" id="KW-1185">Reference proteome</keyword>
<dbReference type="PANTHER" id="PTHR11239">
    <property type="entry name" value="DNA-DIRECTED RNA POLYMERASE"/>
    <property type="match status" value="1"/>
</dbReference>
<comment type="caution">
    <text evidence="13">The sequence shown here is derived from an EMBL/GenBank/DDBJ whole genome shotgun (WGS) entry which is preliminary data.</text>
</comment>
<evidence type="ECO:0000256" key="10">
    <source>
        <dbReference type="RuleBase" id="RU003474"/>
    </source>
</evidence>
<organism evidence="13 14">
    <name type="scientific">Trypanosoma cruzi (strain CL Brener)</name>
    <dbReference type="NCBI Taxonomy" id="353153"/>
    <lineage>
        <taxon>Eukaryota</taxon>
        <taxon>Discoba</taxon>
        <taxon>Euglenozoa</taxon>
        <taxon>Kinetoplastea</taxon>
        <taxon>Metakinetoplastina</taxon>
        <taxon>Trypanosomatida</taxon>
        <taxon>Trypanosomatidae</taxon>
        <taxon>Trypanosoma</taxon>
        <taxon>Schizotrypanum</taxon>
    </lineage>
</organism>
<dbReference type="PaxDb" id="353153-Q4DC35"/>
<evidence type="ECO:0000256" key="9">
    <source>
        <dbReference type="PROSITE-ProRule" id="PRU00472"/>
    </source>
</evidence>
<dbReference type="FunCoup" id="Q4DC35">
    <property type="interactions" value="203"/>
</dbReference>
<sequence length="167" mass="19129">MNLAFNSFFFVCVCAAQHIRRAGAHDRSRKRGPPRREQWSRRRSAMFFCPFCGTLLLIEPHHPTNRFACSSCTYVAPIPSTHLLTVNHSLLKFNKTVEDDANVKANGIKTKNEEVDGGQLITVRCQNDEKFCDGNRAHYVQIQMRSADEPATTFFKCLKCGFQWKQD</sequence>
<name>Q4DC35_TRYCC</name>
<comment type="similarity">
    <text evidence="10">Belongs to the archaeal rpoM/eukaryotic RPA12/RPB9/RPC11 RNA polymerase family.</text>
</comment>
<gene>
    <name evidence="13" type="ORF">Tc00.1047053511291.120</name>
</gene>
<dbReference type="SMART" id="SM00661">
    <property type="entry name" value="RPOL9"/>
    <property type="match status" value="1"/>
</dbReference>
<dbReference type="InterPro" id="IPR012164">
    <property type="entry name" value="Rpa12/Rpb9/Rpc10/TFS"/>
</dbReference>
<dbReference type="GO" id="GO:0005666">
    <property type="term" value="C:RNA polymerase III complex"/>
    <property type="evidence" value="ECO:0007669"/>
    <property type="project" value="TreeGrafter"/>
</dbReference>
<protein>
    <recommendedName>
        <fullName evidence="2">DNA-directed RNA polymerase III subunit RPC10</fullName>
    </recommendedName>
    <alternativeName>
        <fullName evidence="8">RNA polymerase III subunit C11</fullName>
    </alternativeName>
</protein>
<accession>Q4DC35</accession>
<dbReference type="GO" id="GO:0003676">
    <property type="term" value="F:nucleic acid binding"/>
    <property type="evidence" value="ECO:0007669"/>
    <property type="project" value="InterPro"/>
</dbReference>
<keyword evidence="5 9" id="KW-0863">Zinc-finger</keyword>
<evidence type="ECO:0000256" key="5">
    <source>
        <dbReference type="ARBA" id="ARBA00022771"/>
    </source>
</evidence>
<dbReference type="CDD" id="cd10509">
    <property type="entry name" value="Zn-ribbon_RPC11"/>
    <property type="match status" value="1"/>
</dbReference>
<dbReference type="Gene3D" id="2.20.25.10">
    <property type="match status" value="1"/>
</dbReference>
<keyword evidence="4 10" id="KW-0479">Metal-binding</keyword>
<dbReference type="eggNOG" id="KOG2906">
    <property type="taxonomic scope" value="Eukaryota"/>
</dbReference>
<keyword evidence="11" id="KW-0732">Signal</keyword>
<comment type="subcellular location">
    <subcellularLocation>
        <location evidence="1">Nucleus</location>
    </subcellularLocation>
</comment>
<evidence type="ECO:0000256" key="8">
    <source>
        <dbReference type="ARBA" id="ARBA00029985"/>
    </source>
</evidence>
<dbReference type="STRING" id="353153.Q4DC35"/>
<feature type="domain" description="TFIIS-type" evidence="12">
    <location>
        <begin position="121"/>
        <end position="165"/>
    </location>
</feature>
<dbReference type="GO" id="GO:0006386">
    <property type="term" value="P:termination of RNA polymerase III transcription"/>
    <property type="evidence" value="ECO:0007669"/>
    <property type="project" value="TreeGrafter"/>
</dbReference>
<dbReference type="EMBL" id="AAHK01000671">
    <property type="protein sequence ID" value="EAN90096.1"/>
    <property type="molecule type" value="Genomic_DNA"/>
</dbReference>
<evidence type="ECO:0000256" key="4">
    <source>
        <dbReference type="ARBA" id="ARBA00022723"/>
    </source>
</evidence>